<dbReference type="FunFam" id="3.90.550.10:FF:000046">
    <property type="entry name" value="Mannose-1-phosphate guanylyltransferase (GDP)"/>
    <property type="match status" value="1"/>
</dbReference>
<evidence type="ECO:0000256" key="8">
    <source>
        <dbReference type="RuleBase" id="RU004190"/>
    </source>
</evidence>
<comment type="similarity">
    <text evidence="1 8">Belongs to the mannose-6-phosphate isomerase type 2 family.</text>
</comment>
<keyword evidence="11" id="KW-0413">Isomerase</keyword>
<evidence type="ECO:0000256" key="2">
    <source>
        <dbReference type="ARBA" id="ARBA00012387"/>
    </source>
</evidence>
<comment type="catalytic activity">
    <reaction evidence="7">
        <text>alpha-D-mannose 1-phosphate + GTP + H(+) = GDP-alpha-D-mannose + diphosphate</text>
        <dbReference type="Rhea" id="RHEA:15229"/>
        <dbReference type="ChEBI" id="CHEBI:15378"/>
        <dbReference type="ChEBI" id="CHEBI:33019"/>
        <dbReference type="ChEBI" id="CHEBI:37565"/>
        <dbReference type="ChEBI" id="CHEBI:57527"/>
        <dbReference type="ChEBI" id="CHEBI:58409"/>
        <dbReference type="EC" id="2.7.7.13"/>
    </reaction>
</comment>
<organism evidence="11 13">
    <name type="scientific">Treponema socranskii subsp. socranskii VPI DR56BR1116 = ATCC 35536</name>
    <dbReference type="NCBI Taxonomy" id="1125725"/>
    <lineage>
        <taxon>Bacteria</taxon>
        <taxon>Pseudomonadati</taxon>
        <taxon>Spirochaetota</taxon>
        <taxon>Spirochaetia</taxon>
        <taxon>Spirochaetales</taxon>
        <taxon>Treponemataceae</taxon>
        <taxon>Treponema</taxon>
    </lineage>
</organism>
<dbReference type="Gene3D" id="3.90.550.10">
    <property type="entry name" value="Spore Coat Polysaccharide Biosynthesis Protein SpsA, Chain A"/>
    <property type="match status" value="1"/>
</dbReference>
<evidence type="ECO:0000256" key="6">
    <source>
        <dbReference type="ARBA" id="ARBA00023134"/>
    </source>
</evidence>
<comment type="caution">
    <text evidence="11">The sequence shown here is derived from an EMBL/GenBank/DDBJ whole genome shotgun (WGS) entry which is preliminary data.</text>
</comment>
<evidence type="ECO:0000256" key="1">
    <source>
        <dbReference type="ARBA" id="ARBA00006115"/>
    </source>
</evidence>
<sequence>MLPVILSGGSGSRLWPLSTPDVPKQFLPLTDAKRTMIQQTVMRLDGLDFMSSPLVICNEHHTALVRSQLSDIGKLQRPVMLEPVGRNTAPAIAAAALYCTEHEGDGLMLVLPSDATILNVPVFQKAVAKAHKAALKNKYALFGIVPTRAETGYGYIETEAGTLEDARPVKAFKEKPDEATARRYVAEGNYFWNSGMFAIPAELYLAEIKAFAPEMLSHVKDAYKNAERTDTAVKLNKSDFEAIEGNSIDYTVMEHTKNAVVIPLDAGWSDVGSWNMVWELSEKDELGNAANGIAFFKDASGNLIHTENGKAVALLGIKNCAVIESKDGLLIADMQYVQEVKKAAERFLK</sequence>
<dbReference type="AlphaFoldDB" id="U2MTT0"/>
<feature type="domain" description="MannoseP isomerase/GMP-like beta-helix" evidence="10">
    <location>
        <begin position="298"/>
        <end position="345"/>
    </location>
</feature>
<dbReference type="SUPFAM" id="SSF159283">
    <property type="entry name" value="Guanosine diphospho-D-mannose pyrophosphorylase/mannose-6-phosphate isomerase linker domain"/>
    <property type="match status" value="1"/>
</dbReference>
<dbReference type="OrthoDB" id="9806359at2"/>
<dbReference type="SUPFAM" id="SSF53448">
    <property type="entry name" value="Nucleotide-diphospho-sugar transferases"/>
    <property type="match status" value="1"/>
</dbReference>
<dbReference type="InterPro" id="IPR051161">
    <property type="entry name" value="Mannose-6P_isomerase_type2"/>
</dbReference>
<keyword evidence="4 11" id="KW-0548">Nucleotidyltransferase</keyword>
<dbReference type="PANTHER" id="PTHR46390:SF1">
    <property type="entry name" value="MANNOSE-1-PHOSPHATE GUANYLYLTRANSFERASE"/>
    <property type="match status" value="1"/>
</dbReference>
<dbReference type="InterPro" id="IPR049577">
    <property type="entry name" value="GMPP_N"/>
</dbReference>
<dbReference type="Pfam" id="PF22640">
    <property type="entry name" value="ManC_GMP_beta-helix"/>
    <property type="match status" value="1"/>
</dbReference>
<evidence type="ECO:0000313" key="13">
    <source>
        <dbReference type="Proteomes" id="UP000016412"/>
    </source>
</evidence>
<evidence type="ECO:0000256" key="7">
    <source>
        <dbReference type="ARBA" id="ARBA00047343"/>
    </source>
</evidence>
<dbReference type="GO" id="GO:0000271">
    <property type="term" value="P:polysaccharide biosynthetic process"/>
    <property type="evidence" value="ECO:0007669"/>
    <property type="project" value="InterPro"/>
</dbReference>
<dbReference type="InterPro" id="IPR054566">
    <property type="entry name" value="ManC/GMP-like_b-helix"/>
</dbReference>
<dbReference type="PATRIC" id="fig|1125725.3.peg.364"/>
<evidence type="ECO:0000259" key="9">
    <source>
        <dbReference type="Pfam" id="PF00483"/>
    </source>
</evidence>
<keyword evidence="6" id="KW-0342">GTP-binding</keyword>
<dbReference type="EMBL" id="AVQI01000050">
    <property type="protein sequence ID" value="ERK02649.1"/>
    <property type="molecule type" value="Genomic_DNA"/>
</dbReference>
<evidence type="ECO:0000313" key="12">
    <source>
        <dbReference type="EMBL" id="ERK02649.1"/>
    </source>
</evidence>
<evidence type="ECO:0000313" key="11">
    <source>
        <dbReference type="EMBL" id="ERF61511.1"/>
    </source>
</evidence>
<dbReference type="GO" id="GO:0009298">
    <property type="term" value="P:GDP-mannose biosynthetic process"/>
    <property type="evidence" value="ECO:0007669"/>
    <property type="project" value="TreeGrafter"/>
</dbReference>
<dbReference type="STRING" id="1125725.HMPREF1325_2299"/>
<dbReference type="CDD" id="cd02509">
    <property type="entry name" value="GDP-M1P_Guanylyltransferase"/>
    <property type="match status" value="1"/>
</dbReference>
<name>U2MTT0_TRESO</name>
<evidence type="ECO:0000259" key="10">
    <source>
        <dbReference type="Pfam" id="PF22640"/>
    </source>
</evidence>
<evidence type="ECO:0000256" key="4">
    <source>
        <dbReference type="ARBA" id="ARBA00022695"/>
    </source>
</evidence>
<evidence type="ECO:0000313" key="14">
    <source>
        <dbReference type="Proteomes" id="UP000016646"/>
    </source>
</evidence>
<dbReference type="InterPro" id="IPR006375">
    <property type="entry name" value="Man1P_GuaTrfase/Man6P_Isoase"/>
</dbReference>
<dbReference type="NCBIfam" id="TIGR01479">
    <property type="entry name" value="GMP_PMI"/>
    <property type="match status" value="1"/>
</dbReference>
<keyword evidence="5" id="KW-0547">Nucleotide-binding</keyword>
<keyword evidence="14" id="KW-1185">Reference proteome</keyword>
<dbReference type="GO" id="GO:0016853">
    <property type="term" value="F:isomerase activity"/>
    <property type="evidence" value="ECO:0007669"/>
    <property type="project" value="UniProtKB-KW"/>
</dbReference>
<gene>
    <name evidence="12" type="ORF">HMPREF0860_0051</name>
    <name evidence="11" type="ORF">HMPREF1325_2299</name>
</gene>
<dbReference type="Pfam" id="PF00483">
    <property type="entry name" value="NTP_transferase"/>
    <property type="match status" value="1"/>
</dbReference>
<feature type="domain" description="Nucleotidyl transferase" evidence="9">
    <location>
        <begin position="3"/>
        <end position="284"/>
    </location>
</feature>
<dbReference type="GO" id="GO:0005525">
    <property type="term" value="F:GTP binding"/>
    <property type="evidence" value="ECO:0007669"/>
    <property type="project" value="UniProtKB-KW"/>
</dbReference>
<dbReference type="InterPro" id="IPR005835">
    <property type="entry name" value="NTP_transferase_dom"/>
</dbReference>
<reference evidence="13 14" key="1">
    <citation type="submission" date="2013-08" db="EMBL/GenBank/DDBJ databases">
        <authorList>
            <person name="Durkin A.S."/>
            <person name="Haft D.R."/>
            <person name="McCorrison J."/>
            <person name="Torralba M."/>
            <person name="Gillis M."/>
            <person name="Haft D.H."/>
            <person name="Methe B."/>
            <person name="Sutton G."/>
            <person name="Nelson K.E."/>
        </authorList>
    </citation>
    <scope>NUCLEOTIDE SEQUENCE [LARGE SCALE GENOMIC DNA]</scope>
    <source>
        <strain evidence="12 14">ATCC 35536</strain>
        <strain evidence="11 13">VPI DR56BR1116</strain>
    </source>
</reference>
<dbReference type="RefSeq" id="WP_021329388.1">
    <property type="nucleotide sequence ID" value="NZ_AUZJ01000009.1"/>
</dbReference>
<evidence type="ECO:0000256" key="3">
    <source>
        <dbReference type="ARBA" id="ARBA00022679"/>
    </source>
</evidence>
<dbReference type="PANTHER" id="PTHR46390">
    <property type="entry name" value="MANNOSE-1-PHOSPHATE GUANYLYLTRANSFERASE"/>
    <property type="match status" value="1"/>
</dbReference>
<dbReference type="EC" id="2.7.7.13" evidence="2"/>
<evidence type="ECO:0000256" key="5">
    <source>
        <dbReference type="ARBA" id="ARBA00022741"/>
    </source>
</evidence>
<dbReference type="EMBL" id="AUZJ01000009">
    <property type="protein sequence ID" value="ERF61511.1"/>
    <property type="molecule type" value="Genomic_DNA"/>
</dbReference>
<accession>U2MTT0</accession>
<dbReference type="InterPro" id="IPR029044">
    <property type="entry name" value="Nucleotide-diphossugar_trans"/>
</dbReference>
<dbReference type="eggNOG" id="COG0836">
    <property type="taxonomic scope" value="Bacteria"/>
</dbReference>
<dbReference type="Proteomes" id="UP000016412">
    <property type="component" value="Unassembled WGS sequence"/>
</dbReference>
<protein>
    <recommendedName>
        <fullName evidence="2">mannose-1-phosphate guanylyltransferase</fullName>
        <ecNumber evidence="2">2.7.7.13</ecNumber>
    </recommendedName>
</protein>
<dbReference type="Proteomes" id="UP000016646">
    <property type="component" value="Unassembled WGS sequence"/>
</dbReference>
<keyword evidence="3 11" id="KW-0808">Transferase</keyword>
<dbReference type="GO" id="GO:0004475">
    <property type="term" value="F:mannose-1-phosphate guanylyltransferase (GTP) activity"/>
    <property type="evidence" value="ECO:0007669"/>
    <property type="project" value="UniProtKB-EC"/>
</dbReference>
<proteinExistence type="inferred from homology"/>